<keyword evidence="5" id="KW-0406">Ion transport</keyword>
<dbReference type="PRINTS" id="PR01333">
    <property type="entry name" value="2POREKCHANEL"/>
</dbReference>
<dbReference type="GO" id="GO:0005886">
    <property type="term" value="C:plasma membrane"/>
    <property type="evidence" value="ECO:0007669"/>
    <property type="project" value="UniProtKB-SubCell"/>
</dbReference>
<evidence type="ECO:0000259" key="10">
    <source>
        <dbReference type="Pfam" id="PF07885"/>
    </source>
</evidence>
<evidence type="ECO:0000256" key="6">
    <source>
        <dbReference type="ARBA" id="ARBA00023136"/>
    </source>
</evidence>
<dbReference type="InterPro" id="IPR013099">
    <property type="entry name" value="K_chnl_dom"/>
</dbReference>
<dbReference type="InterPro" id="IPR003148">
    <property type="entry name" value="RCK_N"/>
</dbReference>
<evidence type="ECO:0000256" key="2">
    <source>
        <dbReference type="ARBA" id="ARBA00022448"/>
    </source>
</evidence>
<keyword evidence="3 8" id="KW-0812">Transmembrane</keyword>
<keyword evidence="2" id="KW-0813">Transport</keyword>
<dbReference type="InterPro" id="IPR050721">
    <property type="entry name" value="Trk_Ktr_HKT_K-transport"/>
</dbReference>
<proteinExistence type="predicted"/>
<dbReference type="EMBL" id="CADCWD010000066">
    <property type="protein sequence ID" value="CAA9539890.1"/>
    <property type="molecule type" value="Genomic_DNA"/>
</dbReference>
<feature type="domain" description="Potassium channel" evidence="10">
    <location>
        <begin position="56"/>
        <end position="121"/>
    </location>
</feature>
<keyword evidence="7 11" id="KW-0407">Ion channel</keyword>
<evidence type="ECO:0000313" key="11">
    <source>
        <dbReference type="EMBL" id="CAA9539890.1"/>
    </source>
</evidence>
<evidence type="ECO:0000256" key="4">
    <source>
        <dbReference type="ARBA" id="ARBA00022989"/>
    </source>
</evidence>
<dbReference type="PANTHER" id="PTHR43833:SF9">
    <property type="entry name" value="POTASSIUM CHANNEL PROTEIN YUGO-RELATED"/>
    <property type="match status" value="1"/>
</dbReference>
<dbReference type="Gene3D" id="1.10.287.70">
    <property type="match status" value="1"/>
</dbReference>
<dbReference type="InterPro" id="IPR036291">
    <property type="entry name" value="NAD(P)-bd_dom_sf"/>
</dbReference>
<evidence type="ECO:0000256" key="7">
    <source>
        <dbReference type="ARBA" id="ARBA00023303"/>
    </source>
</evidence>
<comment type="subcellular location">
    <subcellularLocation>
        <location evidence="1">Cell membrane</location>
        <topology evidence="1">Multi-pass membrane protein</topology>
    </subcellularLocation>
</comment>
<keyword evidence="6 8" id="KW-0472">Membrane</keyword>
<gene>
    <name evidence="11" type="ORF">AVDCRST_MAG23-1948</name>
</gene>
<dbReference type="Pfam" id="PF07885">
    <property type="entry name" value="Ion_trans_2"/>
    <property type="match status" value="1"/>
</dbReference>
<protein>
    <submittedName>
        <fullName evidence="11">Potassium channel protein</fullName>
    </submittedName>
</protein>
<evidence type="ECO:0000256" key="5">
    <source>
        <dbReference type="ARBA" id="ARBA00023065"/>
    </source>
</evidence>
<feature type="transmembrane region" description="Helical" evidence="8">
    <location>
        <begin position="102"/>
        <end position="125"/>
    </location>
</feature>
<dbReference type="Pfam" id="PF02254">
    <property type="entry name" value="TrkA_N"/>
    <property type="match status" value="1"/>
</dbReference>
<dbReference type="SUPFAM" id="SSF51735">
    <property type="entry name" value="NAD(P)-binding Rossmann-fold domains"/>
    <property type="match status" value="1"/>
</dbReference>
<evidence type="ECO:0000259" key="9">
    <source>
        <dbReference type="Pfam" id="PF02254"/>
    </source>
</evidence>
<feature type="transmembrane region" description="Helical" evidence="8">
    <location>
        <begin position="43"/>
        <end position="63"/>
    </location>
</feature>
<evidence type="ECO:0000256" key="1">
    <source>
        <dbReference type="ARBA" id="ARBA00004651"/>
    </source>
</evidence>
<dbReference type="InterPro" id="IPR003280">
    <property type="entry name" value="2pore_dom_K_chnl"/>
</dbReference>
<evidence type="ECO:0000256" key="8">
    <source>
        <dbReference type="SAM" id="Phobius"/>
    </source>
</evidence>
<evidence type="ECO:0000256" key="3">
    <source>
        <dbReference type="ARBA" id="ARBA00022692"/>
    </source>
</evidence>
<dbReference type="GO" id="GO:0005267">
    <property type="term" value="F:potassium channel activity"/>
    <property type="evidence" value="ECO:0007669"/>
    <property type="project" value="InterPro"/>
</dbReference>
<dbReference type="Gene3D" id="3.40.50.720">
    <property type="entry name" value="NAD(P)-binding Rossmann-like Domain"/>
    <property type="match status" value="1"/>
</dbReference>
<dbReference type="PANTHER" id="PTHR43833">
    <property type="entry name" value="POTASSIUM CHANNEL PROTEIN 2-RELATED-RELATED"/>
    <property type="match status" value="1"/>
</dbReference>
<sequence length="357" mass="38209">MGEPLDTLSISTQQALEKGAMWRMRPFSLKALLRRLYLAASELHWGVMLALLLGHMTLSYLLLQAAGEADLAKPIDFTYWYLTTASTIGYGDLSPKSDVGRMVAALFAMPGAVALFTAALARAFAGLSAMWRRRRAGLGDYSEVSGLVVLVGYDRDRTPRMIAEITADRGGQEIVLVATDEMEVDDPNYRFVRAASLTAPAELKRAGVERAARVVVYAGSDAETLAATLAVTAINQGGHVVCFLRDPDTARLLNAHCPSVEVVLTPTVELVVKALSDPGSSRLIAQLASHTDEGATLYATVAPSAGRFDDHAQDLRARGAVLIATCAAGDNCPRFNLDAPIAAGDRLFYVAKQRVAA</sequence>
<accession>A0A6J4U6Y9</accession>
<name>A0A6J4U6Y9_9SPHN</name>
<reference evidence="11" key="1">
    <citation type="submission" date="2020-02" db="EMBL/GenBank/DDBJ databases">
        <authorList>
            <person name="Meier V. D."/>
        </authorList>
    </citation>
    <scope>NUCLEOTIDE SEQUENCE</scope>
    <source>
        <strain evidence="11">AVDCRST_MAG23</strain>
    </source>
</reference>
<feature type="domain" description="RCK N-terminal" evidence="9">
    <location>
        <begin position="160"/>
        <end position="255"/>
    </location>
</feature>
<dbReference type="AlphaFoldDB" id="A0A6J4U6Y9"/>
<organism evidence="11">
    <name type="scientific">uncultured Sphingosinicella sp</name>
    <dbReference type="NCBI Taxonomy" id="478748"/>
    <lineage>
        <taxon>Bacteria</taxon>
        <taxon>Pseudomonadati</taxon>
        <taxon>Pseudomonadota</taxon>
        <taxon>Alphaproteobacteria</taxon>
        <taxon>Sphingomonadales</taxon>
        <taxon>Sphingosinicellaceae</taxon>
        <taxon>Sphingosinicella</taxon>
        <taxon>environmental samples</taxon>
    </lineage>
</organism>
<dbReference type="SUPFAM" id="SSF81324">
    <property type="entry name" value="Voltage-gated potassium channels"/>
    <property type="match status" value="1"/>
</dbReference>
<keyword evidence="4 8" id="KW-1133">Transmembrane helix</keyword>